<comment type="caution">
    <text evidence="1">The sequence shown here is derived from an EMBL/GenBank/DDBJ whole genome shotgun (WGS) entry which is preliminary data.</text>
</comment>
<dbReference type="Proteomes" id="UP001266305">
    <property type="component" value="Unassembled WGS sequence"/>
</dbReference>
<evidence type="ECO:0000313" key="2">
    <source>
        <dbReference type="Proteomes" id="UP001266305"/>
    </source>
</evidence>
<feature type="non-terminal residue" evidence="1">
    <location>
        <position position="61"/>
    </location>
</feature>
<accession>A0ABQ9U5D3</accession>
<keyword evidence="2" id="KW-1185">Reference proteome</keyword>
<sequence>MRKMWTLHNQVESKVAGRGVCGLGSSKPQEHALLQLEESKRQPRKGVMSRKAVELALEGKE</sequence>
<evidence type="ECO:0000313" key="1">
    <source>
        <dbReference type="EMBL" id="KAK2092267.1"/>
    </source>
</evidence>
<proteinExistence type="predicted"/>
<organism evidence="1 2">
    <name type="scientific">Saguinus oedipus</name>
    <name type="common">Cotton-top tamarin</name>
    <name type="synonym">Oedipomidas oedipus</name>
    <dbReference type="NCBI Taxonomy" id="9490"/>
    <lineage>
        <taxon>Eukaryota</taxon>
        <taxon>Metazoa</taxon>
        <taxon>Chordata</taxon>
        <taxon>Craniata</taxon>
        <taxon>Vertebrata</taxon>
        <taxon>Euteleostomi</taxon>
        <taxon>Mammalia</taxon>
        <taxon>Eutheria</taxon>
        <taxon>Euarchontoglires</taxon>
        <taxon>Primates</taxon>
        <taxon>Haplorrhini</taxon>
        <taxon>Platyrrhini</taxon>
        <taxon>Cebidae</taxon>
        <taxon>Callitrichinae</taxon>
        <taxon>Saguinus</taxon>
    </lineage>
</organism>
<name>A0ABQ9U5D3_SAGOE</name>
<gene>
    <name evidence="1" type="ORF">P7K49_028795</name>
</gene>
<reference evidence="1 2" key="1">
    <citation type="submission" date="2023-05" db="EMBL/GenBank/DDBJ databases">
        <title>B98-5 Cell Line De Novo Hybrid Assembly: An Optical Mapping Approach.</title>
        <authorList>
            <person name="Kananen K."/>
            <person name="Auerbach J.A."/>
            <person name="Kautto E."/>
            <person name="Blachly J.S."/>
        </authorList>
    </citation>
    <scope>NUCLEOTIDE SEQUENCE [LARGE SCALE GENOMIC DNA]</scope>
    <source>
        <strain evidence="1">B95-8</strain>
        <tissue evidence="1">Cell line</tissue>
    </source>
</reference>
<protein>
    <submittedName>
        <fullName evidence="1">Uncharacterized protein</fullName>
    </submittedName>
</protein>
<dbReference type="EMBL" id="JASSZA010000015">
    <property type="protein sequence ID" value="KAK2092267.1"/>
    <property type="molecule type" value="Genomic_DNA"/>
</dbReference>